<feature type="region of interest" description="Disordered" evidence="2">
    <location>
        <begin position="464"/>
        <end position="504"/>
    </location>
</feature>
<keyword evidence="4" id="KW-1185">Reference proteome</keyword>
<dbReference type="EMBL" id="CAUYUE010000001">
    <property type="protein sequence ID" value="CAK0736763.1"/>
    <property type="molecule type" value="Genomic_DNA"/>
</dbReference>
<accession>A0AAV1HS34</accession>
<feature type="region of interest" description="Disordered" evidence="2">
    <location>
        <begin position="1"/>
        <end position="373"/>
    </location>
</feature>
<feature type="compositionally biased region" description="Low complexity" evidence="2">
    <location>
        <begin position="464"/>
        <end position="491"/>
    </location>
</feature>
<feature type="compositionally biased region" description="Polar residues" evidence="2">
    <location>
        <begin position="1006"/>
        <end position="1016"/>
    </location>
</feature>
<feature type="region of interest" description="Disordered" evidence="2">
    <location>
        <begin position="839"/>
        <end position="866"/>
    </location>
</feature>
<feature type="compositionally biased region" description="Polar residues" evidence="2">
    <location>
        <begin position="346"/>
        <end position="360"/>
    </location>
</feature>
<feature type="coiled-coil region" evidence="1">
    <location>
        <begin position="598"/>
        <end position="632"/>
    </location>
</feature>
<proteinExistence type="predicted"/>
<feature type="compositionally biased region" description="Low complexity" evidence="2">
    <location>
        <begin position="878"/>
        <end position="894"/>
    </location>
</feature>
<protein>
    <submittedName>
        <fullName evidence="3">Uncharacterized protein</fullName>
    </submittedName>
</protein>
<feature type="compositionally biased region" description="Basic and acidic residues" evidence="2">
    <location>
        <begin position="1"/>
        <end position="16"/>
    </location>
</feature>
<sequence>MKCLRPQRDTSDHMEAVSRPADGTLKGSAIISVRDDKSSSIVEGEQAPSPAEPTSENATAAVKALGDKGKSAEKVEIGSAPSSEAAHAKDGLQHIPLPDVSAHSLSEMDESIASDAEASSEAAGDEYEQRDIDSLSSGDLDCTSTPVAIGQDPFARGSTAHEAGCPIRYAGPETGSRPGTPEGHRQDALIIEHAVSLVSSPSLPRPHSRPYTPLQHSPQPGHRPGSSPSAPTQRAGAAQRMSHAQALWQGSSAAQNGGVAANGRSSDPHSGSEDEDFTAPMTRDYLLHERSQPGHPSDTGKAGSVQISVSALDAKGSRGVPTHASGTLPSKPAAILHSEAGRPPSSGLSTEWASRGSSASHHGDEAPARSAQSVARLQQELDHAQAAELHYLGTIARLSARLEGSLAKEAALKQRLQQLQASASRQLSASSTGLPSLGSVTSSQPAPQSHPEYVPHVQELIASQPEQQQQQEQGFRPSSAGHAAGRRSSVSTEGKTGRQEASSALEQELGAVKVSLARAESELRVLRRAPSTAGEDRAAKERDVQLQLLTGARDDTKELRAELEKAMKRTEHFAAEARSADQMVMRLKHETAELKAALEASKSDGQHLRQELREANLELKKAAAGEQEMKSECNSLRLALDAARLAVTGRDAECMRLQQSLHASRAELVELAAKHRQLERSMVAGQLPMEAAGRRSTLMTGPDLQHAMRPATQPGLSPSTPGHAAPTAPAQADRRWSATSFGTTAYQNGDAAGQHPNNGQYDGIPSRTEQRQAPFWQEEAAGFPSSTALSASQHPPNLDMAQPAGAASRTVQRQVGPRFATAEDGEGLVDSPQLPHMHSAAARTPTHAAGRRSSQSVSPPFTRSQDAISHGFMGAAEAQHMAAPAAGNPSHAAGRQSRNSISAPFATADDSAHIGQRGSQSQSREVSPPYATQEDSYPGSSADSPLIRAQARAILDGSSAYSNAPQGHVGTQQGSAQQHALLMRPGAEAEQKSSAQGADRADSVDESASSRHTTTGFRPYANEASLQDFQAHAQMLEHRLMTINSEQQQLHAEYARMPETSAGRTIAERRRRGEVEGRLDANAREASNIRLQLKRLSAQSE</sequence>
<feature type="compositionally biased region" description="Polar residues" evidence="2">
    <location>
        <begin position="784"/>
        <end position="795"/>
    </location>
</feature>
<feature type="region of interest" description="Disordered" evidence="2">
    <location>
        <begin position="782"/>
        <end position="813"/>
    </location>
</feature>
<evidence type="ECO:0000313" key="3">
    <source>
        <dbReference type="EMBL" id="CAK0736763.1"/>
    </source>
</evidence>
<feature type="compositionally biased region" description="Low complexity" evidence="2">
    <location>
        <begin position="113"/>
        <end position="122"/>
    </location>
</feature>
<reference evidence="3 4" key="1">
    <citation type="submission" date="2023-10" db="EMBL/GenBank/DDBJ databases">
        <authorList>
            <person name="Maclean D."/>
            <person name="Macfadyen A."/>
        </authorList>
    </citation>
    <scope>NUCLEOTIDE SEQUENCE [LARGE SCALE GENOMIC DNA]</scope>
</reference>
<feature type="region of interest" description="Disordered" evidence="2">
    <location>
        <begin position="878"/>
        <end position="898"/>
    </location>
</feature>
<organism evidence="3 4">
    <name type="scientific">Coccomyxa viridis</name>
    <dbReference type="NCBI Taxonomy" id="1274662"/>
    <lineage>
        <taxon>Eukaryota</taxon>
        <taxon>Viridiplantae</taxon>
        <taxon>Chlorophyta</taxon>
        <taxon>core chlorophytes</taxon>
        <taxon>Trebouxiophyceae</taxon>
        <taxon>Trebouxiophyceae incertae sedis</taxon>
        <taxon>Coccomyxaceae</taxon>
        <taxon>Coccomyxa</taxon>
    </lineage>
</organism>
<feature type="compositionally biased region" description="Polar residues" evidence="2">
    <location>
        <begin position="737"/>
        <end position="747"/>
    </location>
</feature>
<name>A0AAV1HS34_9CHLO</name>
<feature type="region of interest" description="Disordered" evidence="2">
    <location>
        <begin position="911"/>
        <end position="943"/>
    </location>
</feature>
<dbReference type="Proteomes" id="UP001314263">
    <property type="component" value="Unassembled WGS sequence"/>
</dbReference>
<feature type="compositionally biased region" description="Polar residues" evidence="2">
    <location>
        <begin position="852"/>
        <end position="866"/>
    </location>
</feature>
<evidence type="ECO:0000256" key="1">
    <source>
        <dbReference type="SAM" id="Coils"/>
    </source>
</evidence>
<gene>
    <name evidence="3" type="ORF">CVIRNUC_000799</name>
</gene>
<comment type="caution">
    <text evidence="3">The sequence shown here is derived from an EMBL/GenBank/DDBJ whole genome shotgun (WGS) entry which is preliminary data.</text>
</comment>
<evidence type="ECO:0000256" key="2">
    <source>
        <dbReference type="SAM" id="MobiDB-lite"/>
    </source>
</evidence>
<feature type="region of interest" description="Disordered" evidence="2">
    <location>
        <begin position="959"/>
        <end position="1020"/>
    </location>
</feature>
<dbReference type="AlphaFoldDB" id="A0AAV1HS34"/>
<feature type="compositionally biased region" description="Polar residues" evidence="2">
    <location>
        <begin position="933"/>
        <end position="943"/>
    </location>
</feature>
<feature type="compositionally biased region" description="Basic and acidic residues" evidence="2">
    <location>
        <begin position="65"/>
        <end position="76"/>
    </location>
</feature>
<feature type="region of interest" description="Disordered" evidence="2">
    <location>
        <begin position="705"/>
        <end position="766"/>
    </location>
</feature>
<evidence type="ECO:0000313" key="4">
    <source>
        <dbReference type="Proteomes" id="UP001314263"/>
    </source>
</evidence>
<feature type="compositionally biased region" description="Polar residues" evidence="2">
    <location>
        <begin position="134"/>
        <end position="146"/>
    </location>
</feature>
<feature type="compositionally biased region" description="Polar residues" evidence="2">
    <location>
        <begin position="959"/>
        <end position="978"/>
    </location>
</feature>
<keyword evidence="1" id="KW-0175">Coiled coil</keyword>
<feature type="region of interest" description="Disordered" evidence="2">
    <location>
        <begin position="427"/>
        <end position="451"/>
    </location>
</feature>
<feature type="compositionally biased region" description="Polar residues" evidence="2">
    <location>
        <begin position="432"/>
        <end position="447"/>
    </location>
</feature>